<evidence type="ECO:0000313" key="3">
    <source>
        <dbReference type="Proteomes" id="UP000239560"/>
    </source>
</evidence>
<feature type="compositionally biased region" description="Gly residues" evidence="1">
    <location>
        <begin position="208"/>
        <end position="218"/>
    </location>
</feature>
<evidence type="ECO:0000313" key="2">
    <source>
        <dbReference type="EMBL" id="PRQ75608.1"/>
    </source>
</evidence>
<evidence type="ECO:0000256" key="1">
    <source>
        <dbReference type="SAM" id="MobiDB-lite"/>
    </source>
</evidence>
<protein>
    <submittedName>
        <fullName evidence="2">Uncharacterized protein</fullName>
    </submittedName>
</protein>
<dbReference type="OrthoDB" id="10406376at2759"/>
<feature type="compositionally biased region" description="Basic residues" evidence="1">
    <location>
        <begin position="195"/>
        <end position="204"/>
    </location>
</feature>
<accession>A0A2T0AC63</accession>
<feature type="region of interest" description="Disordered" evidence="1">
    <location>
        <begin position="176"/>
        <end position="218"/>
    </location>
</feature>
<proteinExistence type="predicted"/>
<comment type="caution">
    <text evidence="2">The sequence shown here is derived from an EMBL/GenBank/DDBJ whole genome shotgun (WGS) entry which is preliminary data.</text>
</comment>
<feature type="compositionally biased region" description="Low complexity" evidence="1">
    <location>
        <begin position="88"/>
        <end position="97"/>
    </location>
</feature>
<name>A0A2T0AC63_RHOTO</name>
<dbReference type="Proteomes" id="UP000239560">
    <property type="component" value="Unassembled WGS sequence"/>
</dbReference>
<sequence>MATLVRPTPVRPRPVESAGEVAIEGAMELKETGEALGGTEGRTRDSEDVAGQSEGGPEAAQSQQLASSPTSSSSSANIPPLAAPVPAHPSAHSSPRALHTRPIPVPPRRTLSAPAPITPFRPRPLSRASKSPSFTPPDSALEELLEIFSSSPSLSAGGTPHRASSESARTILLPSRASGVRSRGPGYGRESAGHAHGHGHGRKRSSGEGLGAGSVGGAFGGRRTPPVVWFDGVAYSPPSRALTRNPFIRHAQSAIPILHVPHGESPESEGSVLAI</sequence>
<reference evidence="2 3" key="1">
    <citation type="journal article" date="2018" name="Elife">
        <title>Functional genomics of lipid metabolism in the oleaginous yeast Rhodosporidium toruloides.</title>
        <authorList>
            <person name="Coradetti S.T."/>
            <person name="Pinel D."/>
            <person name="Geiselman G."/>
            <person name="Ito M."/>
            <person name="Mondo S."/>
            <person name="Reilly M.C."/>
            <person name="Cheng Y.F."/>
            <person name="Bauer S."/>
            <person name="Grigoriev I."/>
            <person name="Gladden J.M."/>
            <person name="Simmons B.A."/>
            <person name="Brem R."/>
            <person name="Arkin A.P."/>
            <person name="Skerker J.M."/>
        </authorList>
    </citation>
    <scope>NUCLEOTIDE SEQUENCE [LARGE SCALE GENOMIC DNA]</scope>
    <source>
        <strain evidence="2 3">NBRC 0880</strain>
    </source>
</reference>
<dbReference type="AlphaFoldDB" id="A0A2T0AC63"/>
<dbReference type="EMBL" id="LCTV02000004">
    <property type="protein sequence ID" value="PRQ75608.1"/>
    <property type="molecule type" value="Genomic_DNA"/>
</dbReference>
<gene>
    <name evidence="2" type="ORF">AAT19DRAFT_13665</name>
</gene>
<feature type="compositionally biased region" description="Low complexity" evidence="1">
    <location>
        <begin position="59"/>
        <end position="80"/>
    </location>
</feature>
<feature type="region of interest" description="Disordered" evidence="1">
    <location>
        <begin position="1"/>
        <end position="138"/>
    </location>
</feature>
<organism evidence="2 3">
    <name type="scientific">Rhodotorula toruloides</name>
    <name type="common">Yeast</name>
    <name type="synonym">Rhodosporidium toruloides</name>
    <dbReference type="NCBI Taxonomy" id="5286"/>
    <lineage>
        <taxon>Eukaryota</taxon>
        <taxon>Fungi</taxon>
        <taxon>Dikarya</taxon>
        <taxon>Basidiomycota</taxon>
        <taxon>Pucciniomycotina</taxon>
        <taxon>Microbotryomycetes</taxon>
        <taxon>Sporidiobolales</taxon>
        <taxon>Sporidiobolaceae</taxon>
        <taxon>Rhodotorula</taxon>
    </lineage>
</organism>